<dbReference type="FunFam" id="1.25.10.10:FF:000211">
    <property type="entry name" value="Anaphase-promoting complex subunit 1"/>
    <property type="match status" value="1"/>
</dbReference>
<feature type="non-terminal residue" evidence="15">
    <location>
        <position position="1800"/>
    </location>
</feature>
<reference evidence="15 16" key="1">
    <citation type="journal article" date="2013" name="BMC Genomics">
        <title>The miniature genome of a carnivorous plant Genlisea aurea contains a low number of genes and short non-coding sequences.</title>
        <authorList>
            <person name="Leushkin E.V."/>
            <person name="Sutormin R.A."/>
            <person name="Nabieva E.R."/>
            <person name="Penin A.A."/>
            <person name="Kondrashov A.S."/>
            <person name="Logacheva M.D."/>
        </authorList>
    </citation>
    <scope>NUCLEOTIDE SEQUENCE [LARGE SCALE GENOMIC DNA]</scope>
</reference>
<evidence type="ECO:0000256" key="1">
    <source>
        <dbReference type="ARBA" id="ARBA00004123"/>
    </source>
</evidence>
<dbReference type="Proteomes" id="UP000015453">
    <property type="component" value="Unassembled WGS sequence"/>
</dbReference>
<dbReference type="OrthoDB" id="26401at2759"/>
<dbReference type="Pfam" id="PF12859">
    <property type="entry name" value="ANAPC1"/>
    <property type="match status" value="2"/>
</dbReference>
<keyword evidence="16" id="KW-1185">Reference proteome</keyword>
<evidence type="ECO:0000256" key="10">
    <source>
        <dbReference type="ARBA" id="ARBA00023306"/>
    </source>
</evidence>
<evidence type="ECO:0000256" key="8">
    <source>
        <dbReference type="ARBA" id="ARBA00022786"/>
    </source>
</evidence>
<dbReference type="EMBL" id="AUSU01000273">
    <property type="protein sequence ID" value="EPS73838.1"/>
    <property type="molecule type" value="Genomic_DNA"/>
</dbReference>
<dbReference type="Pfam" id="PF20518">
    <property type="entry name" value="Apc1_MidN"/>
    <property type="match status" value="1"/>
</dbReference>
<accession>S8ED26</accession>
<dbReference type="GO" id="GO:0060090">
    <property type="term" value="F:molecular adaptor activity"/>
    <property type="evidence" value="ECO:0007669"/>
    <property type="project" value="TreeGrafter"/>
</dbReference>
<dbReference type="Pfam" id="PF18122">
    <property type="entry name" value="APC1_C"/>
    <property type="match status" value="1"/>
</dbReference>
<dbReference type="GO" id="GO:0051301">
    <property type="term" value="P:cell division"/>
    <property type="evidence" value="ECO:0007669"/>
    <property type="project" value="UniProtKB-KW"/>
</dbReference>
<dbReference type="PANTHER" id="PTHR12827:SF3">
    <property type="entry name" value="ANAPHASE-PROMOTING COMPLEX SUBUNIT 1"/>
    <property type="match status" value="1"/>
</dbReference>
<dbReference type="InterPro" id="IPR049255">
    <property type="entry name" value="Apc1_N"/>
</dbReference>
<dbReference type="InterPro" id="IPR046794">
    <property type="entry name" value="Apc1_MidN"/>
</dbReference>
<evidence type="ECO:0000259" key="11">
    <source>
        <dbReference type="Pfam" id="PF12859"/>
    </source>
</evidence>
<name>S8ED26_9LAMI</name>
<evidence type="ECO:0000256" key="4">
    <source>
        <dbReference type="ARBA" id="ARBA00016070"/>
    </source>
</evidence>
<evidence type="ECO:0000256" key="5">
    <source>
        <dbReference type="ARBA" id="ARBA00022618"/>
    </source>
</evidence>
<dbReference type="FunFam" id="1.25.10.10:FF:000338">
    <property type="entry name" value="Anaphase-promoting complex subunit 1"/>
    <property type="match status" value="1"/>
</dbReference>
<keyword evidence="8" id="KW-0833">Ubl conjugation pathway</keyword>
<feature type="domain" description="Anaphase-promoting complex subunit 1 middle" evidence="13">
    <location>
        <begin position="731"/>
        <end position="784"/>
    </location>
</feature>
<keyword evidence="5" id="KW-0132">Cell division</keyword>
<comment type="subcellular location">
    <subcellularLocation>
        <location evidence="1">Nucleus</location>
    </subcellularLocation>
</comment>
<organism evidence="15 16">
    <name type="scientific">Genlisea aurea</name>
    <dbReference type="NCBI Taxonomy" id="192259"/>
    <lineage>
        <taxon>Eukaryota</taxon>
        <taxon>Viridiplantae</taxon>
        <taxon>Streptophyta</taxon>
        <taxon>Embryophyta</taxon>
        <taxon>Tracheophyta</taxon>
        <taxon>Spermatophyta</taxon>
        <taxon>Magnoliopsida</taxon>
        <taxon>eudicotyledons</taxon>
        <taxon>Gunneridae</taxon>
        <taxon>Pentapetalae</taxon>
        <taxon>asterids</taxon>
        <taxon>lamiids</taxon>
        <taxon>Lamiales</taxon>
        <taxon>Lentibulariaceae</taxon>
        <taxon>Genlisea</taxon>
    </lineage>
</organism>
<comment type="similarity">
    <text evidence="3">Belongs to the APC1 family.</text>
</comment>
<gene>
    <name evidence="15" type="ORF">M569_00901</name>
</gene>
<evidence type="ECO:0000256" key="9">
    <source>
        <dbReference type="ARBA" id="ARBA00023242"/>
    </source>
</evidence>
<comment type="caution">
    <text evidence="15">The sequence shown here is derived from an EMBL/GenBank/DDBJ whole genome shotgun (WGS) entry which is preliminary data.</text>
</comment>
<evidence type="ECO:0000256" key="7">
    <source>
        <dbReference type="ARBA" id="ARBA00022776"/>
    </source>
</evidence>
<dbReference type="GO" id="GO:0031145">
    <property type="term" value="P:anaphase-promoting complex-dependent catabolic process"/>
    <property type="evidence" value="ECO:0007669"/>
    <property type="project" value="TreeGrafter"/>
</dbReference>
<keyword evidence="6" id="KW-0677">Repeat</keyword>
<dbReference type="InterPro" id="IPR041221">
    <property type="entry name" value="APC1_C"/>
</dbReference>
<evidence type="ECO:0000313" key="16">
    <source>
        <dbReference type="Proteomes" id="UP000015453"/>
    </source>
</evidence>
<keyword evidence="9" id="KW-0539">Nucleus</keyword>
<protein>
    <recommendedName>
        <fullName evidence="4">Anaphase-promoting complex subunit 1</fullName>
    </recommendedName>
</protein>
<dbReference type="GO" id="GO:0070979">
    <property type="term" value="P:protein K11-linked ubiquitination"/>
    <property type="evidence" value="ECO:0007669"/>
    <property type="project" value="TreeGrafter"/>
</dbReference>
<evidence type="ECO:0000256" key="6">
    <source>
        <dbReference type="ARBA" id="ARBA00022737"/>
    </source>
</evidence>
<evidence type="ECO:0000259" key="13">
    <source>
        <dbReference type="Pfam" id="PF20518"/>
    </source>
</evidence>
<feature type="domain" description="Anaphase-promoting complex subunit 1 beta-sandwich" evidence="14">
    <location>
        <begin position="1460"/>
        <end position="1522"/>
    </location>
</feature>
<dbReference type="Pfam" id="PF21282">
    <property type="entry name" value="APC1_3rd"/>
    <property type="match status" value="1"/>
</dbReference>
<keyword evidence="7" id="KW-0498">Mitosis</keyword>
<feature type="domain" description="Anaphase-promoting complex subunit 1 N-terminal" evidence="11">
    <location>
        <begin position="296"/>
        <end position="505"/>
    </location>
</feature>
<feature type="domain" description="Anaphase-promoting complex subunit 1 C-terminal" evidence="12">
    <location>
        <begin position="1597"/>
        <end position="1755"/>
    </location>
</feature>
<evidence type="ECO:0000313" key="15">
    <source>
        <dbReference type="EMBL" id="EPS73838.1"/>
    </source>
</evidence>
<dbReference type="InterPro" id="IPR048971">
    <property type="entry name" value="Apc1_3rd"/>
</dbReference>
<proteinExistence type="inferred from homology"/>
<comment type="pathway">
    <text evidence="2">Protein modification; protein ubiquitination.</text>
</comment>
<dbReference type="PANTHER" id="PTHR12827">
    <property type="entry name" value="MEIOTIC CHECKPOINT REGULATOR TSG24 FAMILY MEMBER"/>
    <property type="match status" value="1"/>
</dbReference>
<evidence type="ECO:0000259" key="14">
    <source>
        <dbReference type="Pfam" id="PF21282"/>
    </source>
</evidence>
<sequence>MAPSGTREITVLSEFKPFGLTVEAQDGVDPPGEAYEYFLFDDSLFSEKGYPNDGDGGDHEIFVRGSKIIWSAGRRVHKRFTLPSKVIKVCWCRMGNMSEASLCVLLADSITIYEITGEVVSIPLPHTITSIWPLPFGLLLLQEAEDMLFTNITLSPSNPSTSRDVLRSRKDAWRNLHNSSTPPHLFECGARVDGRLMSSHLMLKDPLEDPQVMYAEERGKHSVMREFDERTIWTSECVPLMVSHNKAKLQHSLWVAEALNSDLEETLPQSSTLFLPGMQKKYLFRRIWQGKGSQIPATKVFLAADLDATPVICFLLQDQKKLLSLRLQSLEVNEEIVYDVKPDMSWSISAISAAAVIVSRPKTKMGQLPLKDVIALTPDNTFLLYLGNLCLCKFVMPPNLSEGILYRPKHSAAKNIICNVSFVDLMDAVEGRANIVLKNGQTYRCIFRHGPSSSLTDDCLSALSEGLSSILYHQFLCILWGGNDAAYLSKANMTVDSEWKSFCHVFENLCHKPSFTDDSCVDGDPHSSWEFLIKSKYNLQYLNSNCIIGGFPGLSCKSLGIKSSPVIMPTKFHRDESFHRELLTESLDALHAVYETLKLDMLRKRDLGLLVVLLSDIANFLQEIKYLDHYKLDFPILLKDLIAPHAYTVQKTPPNLMRWLESCLQHGYGSANPADLPRLICIGRASVVKLGQNIVSFYGLLCGAEQFGGRLACGLNCNIAPGLYHNSEELTVLAMVGEKFGLQQLDLLPAGVSLPLRHAVDKCRESPPVNWPSAAYVLIGREDLGSRVASRSSDIDSALTNAVSLSAPYMLSLQSVTIPSSHLDTLELENTKLDGVHNFEESVTDGMEHIFNSSTQMQYGRDLRLNEVRCLLCSAKPVSLHTPANPSASDQELQQAQLWHLAQRTTALPFGRGAFTLGTTCTFLTEALSVPKLVLAGHLPAQKNAMVNLDPNIRNIQELKFWPEFHNAVASGLRLSPVQSKIPRTWILYNKPDEPNAVHAGLLLALGLNGHLCGLTIADIFQYYSLEHETTTVGLMIGLAASYRGTMRPSISKSLFLHLPARHPSPFPELEVPTLIQSATLVSVGLLYEGSAHPQTMQILLSEIGRRSGGDNVLEREGYAVSAGFSLGLVALGRGEDAIGFADALVESLFLYIGGNELHKDIPNSYSSFADEHNRNAGQIMDGNLVNVDVTAPAAIIALALMYLKTDSEPIVSRLSIPQTQFELQYVRPDFILIRVIAQNLIMWSRVCPSEEWVESQVPKFIKHGVDCLGNEMSDLHEIDAEAFVHAYVNIIAGACISLGLRFAGTRDGNAQDVLYKYAIYFLNEIKPICSTNGKVLPKGLSSHTDRGTLEACLHLIVLSLCVVMSGSGNLRTLKLLKFLRSRNSAGDGHLYFGSQMAVSLGVGFLFLGGGKRTFSTSNSSIAALLITLYPRLPTVPNDNRCHLQAFRHLYVLATEARWIQTIDNDTHLPVYVPLEIITKETQLYAETSFYEVTPCILPERAILKSVRVCGPRYWPVVVEFSPEDKPWWSSGDQHHPFSSGIIYVKRKVGACSYADDPIGSQSLLSRAMHKLNSLSKTGLCDRALDSSSIGEPKVEQLVSTFSSSPSLVAFAQLFCDSYQSSRQVVDILMFCRQVLFECVSKDRPAMLQVYLSLYAIVESMADFSTAPGDALSLWSLKMALAYKEGVSNGILRSWSGEMVQSAFLESLKKRVEEVVNGWWNSDDLYAYAVSGNWAATCNRRALLLSWYLKWYCVPSSVDTRRAFEKMGHSKISCSVPLLRLLFPGTHVAAINTLNSLYTS</sequence>
<dbReference type="Gene3D" id="1.25.10.10">
    <property type="entry name" value="Leucine-rich Repeat Variant"/>
    <property type="match status" value="2"/>
</dbReference>
<dbReference type="InterPro" id="IPR011989">
    <property type="entry name" value="ARM-like"/>
</dbReference>
<dbReference type="GO" id="GO:0007091">
    <property type="term" value="P:metaphase/anaphase transition of mitotic cell cycle"/>
    <property type="evidence" value="ECO:0007669"/>
    <property type="project" value="TreeGrafter"/>
</dbReference>
<evidence type="ECO:0000256" key="3">
    <source>
        <dbReference type="ARBA" id="ARBA00010547"/>
    </source>
</evidence>
<evidence type="ECO:0000259" key="12">
    <source>
        <dbReference type="Pfam" id="PF18122"/>
    </source>
</evidence>
<dbReference type="InterPro" id="IPR024990">
    <property type="entry name" value="Apc1"/>
</dbReference>
<evidence type="ECO:0000256" key="2">
    <source>
        <dbReference type="ARBA" id="ARBA00004906"/>
    </source>
</evidence>
<dbReference type="GO" id="GO:0005680">
    <property type="term" value="C:anaphase-promoting complex"/>
    <property type="evidence" value="ECO:0007669"/>
    <property type="project" value="InterPro"/>
</dbReference>
<keyword evidence="10" id="KW-0131">Cell cycle</keyword>
<feature type="domain" description="Anaphase-promoting complex subunit 1 N-terminal" evidence="11">
    <location>
        <begin position="33"/>
        <end position="262"/>
    </location>
</feature>